<proteinExistence type="predicted"/>
<dbReference type="PANTHER" id="PTHR45749">
    <property type="match status" value="1"/>
</dbReference>
<organism evidence="2 3">
    <name type="scientific">Hevea brasiliensis</name>
    <name type="common">Para rubber tree</name>
    <name type="synonym">Siphonia brasiliensis</name>
    <dbReference type="NCBI Taxonomy" id="3981"/>
    <lineage>
        <taxon>Eukaryota</taxon>
        <taxon>Viridiplantae</taxon>
        <taxon>Streptophyta</taxon>
        <taxon>Embryophyta</taxon>
        <taxon>Tracheophyta</taxon>
        <taxon>Spermatophyta</taxon>
        <taxon>Magnoliopsida</taxon>
        <taxon>eudicotyledons</taxon>
        <taxon>Gunneridae</taxon>
        <taxon>Pentapetalae</taxon>
        <taxon>rosids</taxon>
        <taxon>fabids</taxon>
        <taxon>Malpighiales</taxon>
        <taxon>Euphorbiaceae</taxon>
        <taxon>Crotonoideae</taxon>
        <taxon>Micrandreae</taxon>
        <taxon>Hevea</taxon>
    </lineage>
</organism>
<evidence type="ECO:0000313" key="2">
    <source>
        <dbReference type="EMBL" id="KAJ9129149.1"/>
    </source>
</evidence>
<dbReference type="Pfam" id="PF14291">
    <property type="entry name" value="DUF4371"/>
    <property type="match status" value="2"/>
</dbReference>
<reference evidence="2 3" key="1">
    <citation type="journal article" date="2023" name="Plant Biotechnol. J.">
        <title>Chromosome-level wild Hevea brasiliensis genome provides new tools for genomic-assisted breeding and valuable loci to elevate rubber yield.</title>
        <authorList>
            <person name="Cheng H."/>
            <person name="Song X."/>
            <person name="Hu Y."/>
            <person name="Wu T."/>
            <person name="Yang Q."/>
            <person name="An Z."/>
            <person name="Feng S."/>
            <person name="Deng Z."/>
            <person name="Wu W."/>
            <person name="Zeng X."/>
            <person name="Tu M."/>
            <person name="Wang X."/>
            <person name="Huang H."/>
        </authorList>
    </citation>
    <scope>NUCLEOTIDE SEQUENCE [LARGE SCALE GENOMIC DNA]</scope>
    <source>
        <strain evidence="2">MT/VB/25A 57/8</strain>
    </source>
</reference>
<evidence type="ECO:0000313" key="3">
    <source>
        <dbReference type="Proteomes" id="UP001174677"/>
    </source>
</evidence>
<gene>
    <name evidence="2" type="ORF">P3X46_034067</name>
</gene>
<comment type="caution">
    <text evidence="2">The sequence shown here is derived from an EMBL/GenBank/DDBJ whole genome shotgun (WGS) entry which is preliminary data.</text>
</comment>
<keyword evidence="3" id="KW-1185">Reference proteome</keyword>
<sequence length="141" mass="15903">MNEQHLRTFVNRQTNQTRNDYWMHLNASIDCVQFLLKQGLAFRSHDESNNSTNKAKEQMAIVIRYVDKNGHAVEHILGIVHVTDTSALSLKAAIDALFSKHSLSISRLRGQGYDGASNMRGEFNGLKTLVLKENGSAFYVH</sequence>
<accession>A0ABQ9K991</accession>
<feature type="domain" description="DUF4371" evidence="1">
    <location>
        <begin position="56"/>
        <end position="125"/>
    </location>
</feature>
<dbReference type="PANTHER" id="PTHR45749:SF36">
    <property type="entry name" value="ZINC FINGER MYM-TYPE PROTEIN 1-LIKE"/>
    <property type="match status" value="1"/>
</dbReference>
<dbReference type="InterPro" id="IPR025398">
    <property type="entry name" value="DUF4371"/>
</dbReference>
<evidence type="ECO:0000259" key="1">
    <source>
        <dbReference type="Pfam" id="PF14291"/>
    </source>
</evidence>
<feature type="domain" description="DUF4371" evidence="1">
    <location>
        <begin position="4"/>
        <end position="55"/>
    </location>
</feature>
<dbReference type="EMBL" id="JARPOI010000237">
    <property type="protein sequence ID" value="KAJ9129149.1"/>
    <property type="molecule type" value="Genomic_DNA"/>
</dbReference>
<protein>
    <recommendedName>
        <fullName evidence="1">DUF4371 domain-containing protein</fullName>
    </recommendedName>
</protein>
<name>A0ABQ9K991_HEVBR</name>
<dbReference type="Proteomes" id="UP001174677">
    <property type="component" value="Unassembled WGS sequence"/>
</dbReference>